<dbReference type="EMBL" id="BX548175">
    <property type="protein sequence ID" value="CAE20953.1"/>
    <property type="molecule type" value="Genomic_DNA"/>
</dbReference>
<feature type="domain" description="Uracil-DNA glycosylase-like" evidence="12">
    <location>
        <begin position="29"/>
        <end position="181"/>
    </location>
</feature>
<keyword evidence="9" id="KW-0408">Iron</keyword>
<comment type="catalytic activity">
    <reaction evidence="1">
        <text>Hydrolyzes single-stranded DNA or mismatched double-stranded DNA and polynucleotides, releasing free uracil.</text>
        <dbReference type="EC" id="3.2.2.27"/>
    </reaction>
</comment>
<evidence type="ECO:0000256" key="6">
    <source>
        <dbReference type="ARBA" id="ARBA00022723"/>
    </source>
</evidence>
<evidence type="ECO:0000256" key="11">
    <source>
        <dbReference type="ARBA" id="ARBA00023204"/>
    </source>
</evidence>
<evidence type="ECO:0000256" key="7">
    <source>
        <dbReference type="ARBA" id="ARBA00022763"/>
    </source>
</evidence>
<keyword evidence="5" id="KW-0004">4Fe-4S</keyword>
<evidence type="ECO:0000313" key="13">
    <source>
        <dbReference type="EMBL" id="CAE20953.1"/>
    </source>
</evidence>
<dbReference type="SMART" id="SM00987">
    <property type="entry name" value="UreE_C"/>
    <property type="match status" value="1"/>
</dbReference>
<sequence>MTHVYGAHMERTNGCGSCDLPVNQPQVVVSRGNPHASLMLIGEAPGAREDELGKPFVGRSGQLIDRLMESVGLDPQTDAYICNVVKCRPPKNRRPTLVEIASCRPWLQQQIELVDPCVIALAGSTAVEAILGIKGGITRLRGQWQHWQGRLLMPLLHPAYLLRNPSPVDGAPVALTRGDLLEVRQRLIQVNRNAVVPMLDSSRRRLP</sequence>
<organism evidence="13 14">
    <name type="scientific">Prochlorococcus marinus (strain MIT 9313)</name>
    <dbReference type="NCBI Taxonomy" id="74547"/>
    <lineage>
        <taxon>Bacteria</taxon>
        <taxon>Bacillati</taxon>
        <taxon>Cyanobacteriota</taxon>
        <taxon>Cyanophyceae</taxon>
        <taxon>Synechococcales</taxon>
        <taxon>Prochlorococcaceae</taxon>
        <taxon>Prochlorococcus</taxon>
    </lineage>
</organism>
<evidence type="ECO:0000256" key="5">
    <source>
        <dbReference type="ARBA" id="ARBA00022485"/>
    </source>
</evidence>
<dbReference type="GO" id="GO:0046872">
    <property type="term" value="F:metal ion binding"/>
    <property type="evidence" value="ECO:0007669"/>
    <property type="project" value="UniProtKB-KW"/>
</dbReference>
<dbReference type="InterPro" id="IPR005122">
    <property type="entry name" value="Uracil-DNA_glycosylase-like"/>
</dbReference>
<gene>
    <name evidence="13" type="ordered locus">PMT_0778</name>
</gene>
<dbReference type="SMART" id="SM00986">
    <property type="entry name" value="UDG"/>
    <property type="match status" value="1"/>
</dbReference>
<name>Q7V7G8_PROMM</name>
<evidence type="ECO:0000313" key="14">
    <source>
        <dbReference type="Proteomes" id="UP000001423"/>
    </source>
</evidence>
<keyword evidence="13" id="KW-0548">Nucleotidyltransferase</keyword>
<dbReference type="EC" id="3.2.2.27" evidence="3"/>
<dbReference type="GO" id="GO:0006281">
    <property type="term" value="P:DNA repair"/>
    <property type="evidence" value="ECO:0007669"/>
    <property type="project" value="UniProtKB-KW"/>
</dbReference>
<dbReference type="SUPFAM" id="SSF52141">
    <property type="entry name" value="Uracil-DNA glycosylase-like"/>
    <property type="match status" value="1"/>
</dbReference>
<dbReference type="GO" id="GO:0016779">
    <property type="term" value="F:nucleotidyltransferase activity"/>
    <property type="evidence" value="ECO:0007669"/>
    <property type="project" value="UniProtKB-KW"/>
</dbReference>
<dbReference type="AlphaFoldDB" id="Q7V7G8"/>
<evidence type="ECO:0000256" key="2">
    <source>
        <dbReference type="ARBA" id="ARBA00006521"/>
    </source>
</evidence>
<comment type="similarity">
    <text evidence="2">Belongs to the uracil-DNA glycosylase (UDG) superfamily. Type 4 (UDGa) family.</text>
</comment>
<dbReference type="NCBIfam" id="TIGR00758">
    <property type="entry name" value="UDG_fam4"/>
    <property type="match status" value="1"/>
</dbReference>
<dbReference type="eggNOG" id="COG1573">
    <property type="taxonomic scope" value="Bacteria"/>
</dbReference>
<evidence type="ECO:0000259" key="12">
    <source>
        <dbReference type="SMART" id="SM00986"/>
    </source>
</evidence>
<keyword evidence="14" id="KW-1185">Reference proteome</keyword>
<keyword evidence="6" id="KW-0479">Metal-binding</keyword>
<dbReference type="GO" id="GO:0051539">
    <property type="term" value="F:4 iron, 4 sulfur cluster binding"/>
    <property type="evidence" value="ECO:0007669"/>
    <property type="project" value="UniProtKB-KW"/>
</dbReference>
<reference evidence="13 14" key="1">
    <citation type="journal article" date="2003" name="Nature">
        <title>Genome divergence in two Prochlorococcus ecotypes reflects oceanic niche differentiation.</title>
        <authorList>
            <person name="Rocap G."/>
            <person name="Larimer F.W."/>
            <person name="Lamerdin J.E."/>
            <person name="Malfatti S."/>
            <person name="Chain P."/>
            <person name="Ahlgren N.A."/>
            <person name="Arellano A."/>
            <person name="Coleman M."/>
            <person name="Hauser L."/>
            <person name="Hess W.R."/>
            <person name="Johnson Z.I."/>
            <person name="Land M.L."/>
            <person name="Lindell D."/>
            <person name="Post A.F."/>
            <person name="Regala W."/>
            <person name="Shah M."/>
            <person name="Shaw S.L."/>
            <person name="Steglich C."/>
            <person name="Sullivan M.B."/>
            <person name="Ting C.S."/>
            <person name="Tolonen A."/>
            <person name="Webb E.A."/>
            <person name="Zinser E.R."/>
            <person name="Chisholm S.W."/>
        </authorList>
    </citation>
    <scope>NUCLEOTIDE SEQUENCE [LARGE SCALE GENOMIC DNA]</scope>
    <source>
        <strain evidence="14">MIT 9313</strain>
    </source>
</reference>
<dbReference type="GO" id="GO:0004844">
    <property type="term" value="F:uracil DNA N-glycosylase activity"/>
    <property type="evidence" value="ECO:0007669"/>
    <property type="project" value="UniProtKB-EC"/>
</dbReference>
<proteinExistence type="inferred from homology"/>
<dbReference type="InterPro" id="IPR036895">
    <property type="entry name" value="Uracil-DNA_glycosylase-like_sf"/>
</dbReference>
<dbReference type="KEGG" id="pmt:PMT_0778"/>
<dbReference type="Pfam" id="PF03167">
    <property type="entry name" value="UDG"/>
    <property type="match status" value="1"/>
</dbReference>
<evidence type="ECO:0000256" key="10">
    <source>
        <dbReference type="ARBA" id="ARBA00023014"/>
    </source>
</evidence>
<dbReference type="CDD" id="cd10030">
    <property type="entry name" value="UDG-F4_TTUDGA_SPO1dp_like"/>
    <property type="match status" value="1"/>
</dbReference>
<evidence type="ECO:0000256" key="9">
    <source>
        <dbReference type="ARBA" id="ARBA00023004"/>
    </source>
</evidence>
<keyword evidence="11" id="KW-0234">DNA repair</keyword>
<dbReference type="HOGENOM" id="CLU_044815_1_3_3"/>
<keyword evidence="13" id="KW-0808">Transferase</keyword>
<dbReference type="PANTHER" id="PTHR33693">
    <property type="entry name" value="TYPE-5 URACIL-DNA GLYCOSYLASE"/>
    <property type="match status" value="1"/>
</dbReference>
<dbReference type="InterPro" id="IPR051536">
    <property type="entry name" value="UDG_Type-4/5"/>
</dbReference>
<evidence type="ECO:0000256" key="1">
    <source>
        <dbReference type="ARBA" id="ARBA00001400"/>
    </source>
</evidence>
<accession>Q7V7G8</accession>
<dbReference type="Gene3D" id="3.40.470.10">
    <property type="entry name" value="Uracil-DNA glycosylase-like domain"/>
    <property type="match status" value="1"/>
</dbReference>
<protein>
    <recommendedName>
        <fullName evidence="4">Type-4 uracil-DNA glycosylase</fullName>
        <ecNumber evidence="3">3.2.2.27</ecNumber>
    </recommendedName>
</protein>
<evidence type="ECO:0000256" key="4">
    <source>
        <dbReference type="ARBA" id="ARBA00019403"/>
    </source>
</evidence>
<dbReference type="Proteomes" id="UP000001423">
    <property type="component" value="Chromosome"/>
</dbReference>
<keyword evidence="8" id="KW-0378">Hydrolase</keyword>
<evidence type="ECO:0000256" key="8">
    <source>
        <dbReference type="ARBA" id="ARBA00022801"/>
    </source>
</evidence>
<keyword evidence="10" id="KW-0411">Iron-sulfur</keyword>
<evidence type="ECO:0000256" key="3">
    <source>
        <dbReference type="ARBA" id="ARBA00012030"/>
    </source>
</evidence>
<keyword evidence="7" id="KW-0227">DNA damage</keyword>
<dbReference type="PANTHER" id="PTHR33693:SF1">
    <property type="entry name" value="TYPE-4 URACIL-DNA GLYCOSYLASE"/>
    <property type="match status" value="1"/>
</dbReference>
<dbReference type="InterPro" id="IPR005273">
    <property type="entry name" value="Ura-DNA_glyco_family4"/>
</dbReference>